<keyword evidence="2" id="KW-1185">Reference proteome</keyword>
<sequence>MKEETILGGAKRCLLFDRAQVLQKCQKVPIITKLVEMESAQPFVSRNPNRAREMTRNHGRFVLHINLKSKSVKLLGRIKFGRDLPLPIHPLPPADWIEVGSKQNGLNLERNASTFLGMTGVPPSN</sequence>
<dbReference type="RefSeq" id="XP_009167251.1">
    <property type="nucleotide sequence ID" value="XM_009168987.1"/>
</dbReference>
<dbReference type="GeneID" id="20318470"/>
<dbReference type="KEGG" id="ovi:T265_04288"/>
<organism evidence="1 2">
    <name type="scientific">Opisthorchis viverrini</name>
    <name type="common">Southeast Asian liver fluke</name>
    <dbReference type="NCBI Taxonomy" id="6198"/>
    <lineage>
        <taxon>Eukaryota</taxon>
        <taxon>Metazoa</taxon>
        <taxon>Spiralia</taxon>
        <taxon>Lophotrochozoa</taxon>
        <taxon>Platyhelminthes</taxon>
        <taxon>Trematoda</taxon>
        <taxon>Digenea</taxon>
        <taxon>Opisthorchiida</taxon>
        <taxon>Opisthorchiata</taxon>
        <taxon>Opisthorchiidae</taxon>
        <taxon>Opisthorchis</taxon>
    </lineage>
</organism>
<reference evidence="1 2" key="1">
    <citation type="submission" date="2013-11" db="EMBL/GenBank/DDBJ databases">
        <title>Opisthorchis viverrini - life in the bile duct.</title>
        <authorList>
            <person name="Young N.D."/>
            <person name="Nagarajan N."/>
            <person name="Lin S.J."/>
            <person name="Korhonen P.K."/>
            <person name="Jex A.R."/>
            <person name="Hall R.S."/>
            <person name="Safavi-Hemami H."/>
            <person name="Kaewkong W."/>
            <person name="Bertrand D."/>
            <person name="Gao S."/>
            <person name="Seet Q."/>
            <person name="Wongkham S."/>
            <person name="Teh B.T."/>
            <person name="Wongkham C."/>
            <person name="Intapan P.M."/>
            <person name="Maleewong W."/>
            <person name="Yang X."/>
            <person name="Hu M."/>
            <person name="Wang Z."/>
            <person name="Hofmann A."/>
            <person name="Sternberg P.W."/>
            <person name="Tan P."/>
            <person name="Wang J."/>
            <person name="Gasser R.B."/>
        </authorList>
    </citation>
    <scope>NUCLEOTIDE SEQUENCE [LARGE SCALE GENOMIC DNA]</scope>
</reference>
<proteinExistence type="predicted"/>
<accession>A0A075AGR8</accession>
<dbReference type="AlphaFoldDB" id="A0A075AGR8"/>
<evidence type="ECO:0000313" key="2">
    <source>
        <dbReference type="Proteomes" id="UP000054324"/>
    </source>
</evidence>
<gene>
    <name evidence="1" type="ORF">T265_04288</name>
</gene>
<name>A0A075AGR8_OPIVI</name>
<protein>
    <submittedName>
        <fullName evidence="1">Uncharacterized protein</fullName>
    </submittedName>
</protein>
<dbReference type="CTD" id="20318470"/>
<evidence type="ECO:0000313" key="1">
    <source>
        <dbReference type="EMBL" id="KER28994.1"/>
    </source>
</evidence>
<dbReference type="EMBL" id="KL596687">
    <property type="protein sequence ID" value="KER28994.1"/>
    <property type="molecule type" value="Genomic_DNA"/>
</dbReference>
<dbReference type="Proteomes" id="UP000054324">
    <property type="component" value="Unassembled WGS sequence"/>
</dbReference>